<feature type="domain" description="Inosine/uridine-preferring nucleoside hydrolase" evidence="3">
    <location>
        <begin position="12"/>
        <end position="290"/>
    </location>
</feature>
<evidence type="ECO:0000313" key="5">
    <source>
        <dbReference type="Proteomes" id="UP000295157"/>
    </source>
</evidence>
<dbReference type="InterPro" id="IPR036452">
    <property type="entry name" value="Ribo_hydro-like"/>
</dbReference>
<dbReference type="GO" id="GO:0008477">
    <property type="term" value="F:purine nucleosidase activity"/>
    <property type="evidence" value="ECO:0007669"/>
    <property type="project" value="TreeGrafter"/>
</dbReference>
<dbReference type="RefSeq" id="WP_132336988.1">
    <property type="nucleotide sequence ID" value="NZ_SMJZ01000132.1"/>
</dbReference>
<keyword evidence="1 4" id="KW-0378">Hydrolase</keyword>
<protein>
    <submittedName>
        <fullName evidence="4">Nucleoside hydrolase</fullName>
    </submittedName>
</protein>
<dbReference type="InterPro" id="IPR023186">
    <property type="entry name" value="IUNH"/>
</dbReference>
<dbReference type="Gene3D" id="3.90.245.10">
    <property type="entry name" value="Ribonucleoside hydrolase-like"/>
    <property type="match status" value="2"/>
</dbReference>
<dbReference type="Proteomes" id="UP000295157">
    <property type="component" value="Unassembled WGS sequence"/>
</dbReference>
<proteinExistence type="predicted"/>
<dbReference type="Pfam" id="PF01156">
    <property type="entry name" value="IU_nuc_hydro"/>
    <property type="match status" value="1"/>
</dbReference>
<comment type="caution">
    <text evidence="4">The sequence shown here is derived from an EMBL/GenBank/DDBJ whole genome shotgun (WGS) entry which is preliminary data.</text>
</comment>
<dbReference type="EMBL" id="SMJZ01000132">
    <property type="protein sequence ID" value="TDC02631.1"/>
    <property type="molecule type" value="Genomic_DNA"/>
</dbReference>
<name>A0A4R4N1S5_9ACTN</name>
<dbReference type="AlphaFoldDB" id="A0A4R4N1S5"/>
<organism evidence="4 5">
    <name type="scientific">Nonomuraea longispora</name>
    <dbReference type="NCBI Taxonomy" id="1848320"/>
    <lineage>
        <taxon>Bacteria</taxon>
        <taxon>Bacillati</taxon>
        <taxon>Actinomycetota</taxon>
        <taxon>Actinomycetes</taxon>
        <taxon>Streptosporangiales</taxon>
        <taxon>Streptosporangiaceae</taxon>
        <taxon>Nonomuraea</taxon>
    </lineage>
</organism>
<dbReference type="GO" id="GO:0005829">
    <property type="term" value="C:cytosol"/>
    <property type="evidence" value="ECO:0007669"/>
    <property type="project" value="TreeGrafter"/>
</dbReference>
<evidence type="ECO:0000256" key="2">
    <source>
        <dbReference type="ARBA" id="ARBA00023295"/>
    </source>
</evidence>
<sequence>MGESLTREPVRIILDTDLAMGAPGADVDDGFALALALADPGLRVETVTTVGGNGDVVSSTRLTRELLGVLGRRDVPVVQGAPAGVEAAEEIARRVLAEPGRLTIVAIGPLTNVARALAIAPGVARAVREIVVMGGVFLEQTNVAAMPGEYNFWCDPEAAQAVCESGASLRFVGLDVTRRVRLSREDARALASGGEFGRIAARHTEAWIDFQERAKPREAIEQGSCALHDPLAVAVVTRPDLVTWSEAHVAVETAGRVTRGVAVADLLMWENPPEPNCRIATAVDAPAFRELFHERMRALP</sequence>
<reference evidence="4 5" key="1">
    <citation type="submission" date="2019-02" db="EMBL/GenBank/DDBJ databases">
        <title>Draft genome sequences of novel Actinobacteria.</title>
        <authorList>
            <person name="Sahin N."/>
            <person name="Ay H."/>
            <person name="Saygin H."/>
        </authorList>
    </citation>
    <scope>NUCLEOTIDE SEQUENCE [LARGE SCALE GENOMIC DNA]</scope>
    <source>
        <strain evidence="4 5">KC201</strain>
    </source>
</reference>
<keyword evidence="2" id="KW-0326">Glycosidase</keyword>
<dbReference type="OrthoDB" id="9797882at2"/>
<evidence type="ECO:0000256" key="1">
    <source>
        <dbReference type="ARBA" id="ARBA00022801"/>
    </source>
</evidence>
<keyword evidence="5" id="KW-1185">Reference proteome</keyword>
<dbReference type="SUPFAM" id="SSF53590">
    <property type="entry name" value="Nucleoside hydrolase"/>
    <property type="match status" value="1"/>
</dbReference>
<accession>A0A4R4N1S5</accession>
<dbReference type="InterPro" id="IPR001910">
    <property type="entry name" value="Inosine/uridine_hydrolase_dom"/>
</dbReference>
<dbReference type="GO" id="GO:0006152">
    <property type="term" value="P:purine nucleoside catabolic process"/>
    <property type="evidence" value="ECO:0007669"/>
    <property type="project" value="TreeGrafter"/>
</dbReference>
<dbReference type="PANTHER" id="PTHR12304:SF4">
    <property type="entry name" value="URIDINE NUCLEOSIDASE"/>
    <property type="match status" value="1"/>
</dbReference>
<gene>
    <name evidence="4" type="ORF">E1267_29010</name>
</gene>
<dbReference type="PANTHER" id="PTHR12304">
    <property type="entry name" value="INOSINE-URIDINE PREFERRING NUCLEOSIDE HYDROLASE"/>
    <property type="match status" value="1"/>
</dbReference>
<evidence type="ECO:0000259" key="3">
    <source>
        <dbReference type="Pfam" id="PF01156"/>
    </source>
</evidence>
<evidence type="ECO:0000313" key="4">
    <source>
        <dbReference type="EMBL" id="TDC02631.1"/>
    </source>
</evidence>